<sequence length="113" mass="13004">MPQKKNRKNATVACINCRERHEKCNVLSGENKCKICNKRNWLCIFTPGNKRGPKSVAKADQREHIINLSPPFIHDERMPNDSQNITPFPNSFSTSNSFSPYNYTTNINIYKTT</sequence>
<name>A0ACA9PDG6_9GLOM</name>
<keyword evidence="2" id="KW-1185">Reference proteome</keyword>
<comment type="caution">
    <text evidence="1">The sequence shown here is derived from an EMBL/GenBank/DDBJ whole genome shotgun (WGS) entry which is preliminary data.</text>
</comment>
<dbReference type="Proteomes" id="UP000789920">
    <property type="component" value="Unassembled WGS sequence"/>
</dbReference>
<feature type="non-terminal residue" evidence="1">
    <location>
        <position position="113"/>
    </location>
</feature>
<dbReference type="EMBL" id="CAJVQC010019888">
    <property type="protein sequence ID" value="CAG8704300.1"/>
    <property type="molecule type" value="Genomic_DNA"/>
</dbReference>
<evidence type="ECO:0000313" key="1">
    <source>
        <dbReference type="EMBL" id="CAG8704300.1"/>
    </source>
</evidence>
<reference evidence="1" key="1">
    <citation type="submission" date="2021-06" db="EMBL/GenBank/DDBJ databases">
        <authorList>
            <person name="Kallberg Y."/>
            <person name="Tangrot J."/>
            <person name="Rosling A."/>
        </authorList>
    </citation>
    <scope>NUCLEOTIDE SEQUENCE</scope>
    <source>
        <strain evidence="1">MA461A</strain>
    </source>
</reference>
<gene>
    <name evidence="1" type="ORF">RPERSI_LOCUS10167</name>
</gene>
<proteinExistence type="predicted"/>
<protein>
    <submittedName>
        <fullName evidence="1">28451_t:CDS:1</fullName>
    </submittedName>
</protein>
<organism evidence="1 2">
    <name type="scientific">Racocetra persica</name>
    <dbReference type="NCBI Taxonomy" id="160502"/>
    <lineage>
        <taxon>Eukaryota</taxon>
        <taxon>Fungi</taxon>
        <taxon>Fungi incertae sedis</taxon>
        <taxon>Mucoromycota</taxon>
        <taxon>Glomeromycotina</taxon>
        <taxon>Glomeromycetes</taxon>
        <taxon>Diversisporales</taxon>
        <taxon>Gigasporaceae</taxon>
        <taxon>Racocetra</taxon>
    </lineage>
</organism>
<evidence type="ECO:0000313" key="2">
    <source>
        <dbReference type="Proteomes" id="UP000789920"/>
    </source>
</evidence>
<accession>A0ACA9PDG6</accession>